<dbReference type="OrthoDB" id="2130629at2759"/>
<sequence length="537" mass="61641">MNLLNIIICLLLFLPQIFSLLIPSKFRRGNIMQKKFNLINSEQIELNQTKLKNTWSEEYTKDISIDHFSYSNSRTFKIRYLINTEHFNKKDAPIFYCMGDEGFGSAESDATKLGFLWEITPEFGAALVFVDHRYFGKSLPFGNESNTNISNLGYLSSEQSLADHALVIKYLKNKRLPNAQNSPIILFVLKRTKKKKKFFLFELKNNCIYIGYPHLTAGAIASSAPVHYFENVPSNPPYSYVDNIMRVFIKNGCPYNLLMASFDAIRKMSNTANGRMFLNQQYHLSPLSQITNSDDAELLLDNLNTVMFLALIFPLFFLTQVNFPYASTYYETPAYPIKLACKPLSIAKTQEQLAAAPFEFINVLFNTTGTEKDFQLWNYTYDNSVDVLYTNYNLLKKKVGHGLHGPPFDPFTKTCPFNETKYLNDICFSPPLSSFKEYNTELFRPNWLMTEYGYEYPTATNIIFSNGDGDAWLGGGWRQTNTNVGSIYSLIVKDGVHGYDLRESHPEDTQSVKDVRLQEKFHIATWIHEAKQATTEE</sequence>
<keyword evidence="4" id="KW-0378">Hydrolase</keyword>
<evidence type="ECO:0000256" key="1">
    <source>
        <dbReference type="ARBA" id="ARBA00011079"/>
    </source>
</evidence>
<dbReference type="Proteomes" id="UP000605970">
    <property type="component" value="Unassembled WGS sequence"/>
</dbReference>
<gene>
    <name evidence="7" type="ORF">Mgra_00008070</name>
</gene>
<keyword evidence="2" id="KW-0645">Protease</keyword>
<evidence type="ECO:0000256" key="3">
    <source>
        <dbReference type="ARBA" id="ARBA00022729"/>
    </source>
</evidence>
<feature type="chain" id="PRO_5035795695" evidence="6">
    <location>
        <begin position="20"/>
        <end position="537"/>
    </location>
</feature>
<dbReference type="GO" id="GO:0008239">
    <property type="term" value="F:dipeptidyl-peptidase activity"/>
    <property type="evidence" value="ECO:0007669"/>
    <property type="project" value="TreeGrafter"/>
</dbReference>
<dbReference type="Gene3D" id="3.40.50.1820">
    <property type="entry name" value="alpha/beta hydrolase"/>
    <property type="match status" value="2"/>
</dbReference>
<dbReference type="GO" id="GO:0006508">
    <property type="term" value="P:proteolysis"/>
    <property type="evidence" value="ECO:0007669"/>
    <property type="project" value="UniProtKB-KW"/>
</dbReference>
<comment type="similarity">
    <text evidence="1">Belongs to the peptidase S28 family.</text>
</comment>
<keyword evidence="5" id="KW-0325">Glycoprotein</keyword>
<evidence type="ECO:0000313" key="8">
    <source>
        <dbReference type="Proteomes" id="UP000605970"/>
    </source>
</evidence>
<evidence type="ECO:0000256" key="4">
    <source>
        <dbReference type="ARBA" id="ARBA00022801"/>
    </source>
</evidence>
<evidence type="ECO:0000256" key="5">
    <source>
        <dbReference type="ARBA" id="ARBA00023180"/>
    </source>
</evidence>
<protein>
    <submittedName>
        <fullName evidence="7">Uncharacterized protein</fullName>
    </submittedName>
</protein>
<dbReference type="InterPro" id="IPR029058">
    <property type="entry name" value="AB_hydrolase_fold"/>
</dbReference>
<organism evidence="7 8">
    <name type="scientific">Meloidogyne graminicola</name>
    <dbReference type="NCBI Taxonomy" id="189291"/>
    <lineage>
        <taxon>Eukaryota</taxon>
        <taxon>Metazoa</taxon>
        <taxon>Ecdysozoa</taxon>
        <taxon>Nematoda</taxon>
        <taxon>Chromadorea</taxon>
        <taxon>Rhabditida</taxon>
        <taxon>Tylenchina</taxon>
        <taxon>Tylenchomorpha</taxon>
        <taxon>Tylenchoidea</taxon>
        <taxon>Meloidogynidae</taxon>
        <taxon>Meloidogyninae</taxon>
        <taxon>Meloidogyne</taxon>
    </lineage>
</organism>
<evidence type="ECO:0000256" key="6">
    <source>
        <dbReference type="SAM" id="SignalP"/>
    </source>
</evidence>
<name>A0A8S9ZGZ3_9BILA</name>
<reference evidence="7" key="1">
    <citation type="journal article" date="2020" name="Ecol. Evol.">
        <title>Genome structure and content of the rice root-knot nematode (Meloidogyne graminicola).</title>
        <authorList>
            <person name="Phan N.T."/>
            <person name="Danchin E.G.J."/>
            <person name="Klopp C."/>
            <person name="Perfus-Barbeoch L."/>
            <person name="Kozlowski D.K."/>
            <person name="Koutsovoulos G.D."/>
            <person name="Lopez-Roques C."/>
            <person name="Bouchez O."/>
            <person name="Zahm M."/>
            <person name="Besnard G."/>
            <person name="Bellafiore S."/>
        </authorList>
    </citation>
    <scope>NUCLEOTIDE SEQUENCE</scope>
    <source>
        <strain evidence="7">VN-18</strain>
    </source>
</reference>
<dbReference type="SUPFAM" id="SSF53474">
    <property type="entry name" value="alpha/beta-Hydrolases"/>
    <property type="match status" value="1"/>
</dbReference>
<feature type="signal peptide" evidence="6">
    <location>
        <begin position="1"/>
        <end position="19"/>
    </location>
</feature>
<proteinExistence type="inferred from homology"/>
<dbReference type="Pfam" id="PF05577">
    <property type="entry name" value="Peptidase_S28"/>
    <property type="match status" value="3"/>
</dbReference>
<evidence type="ECO:0000313" key="7">
    <source>
        <dbReference type="EMBL" id="KAF7632555.1"/>
    </source>
</evidence>
<dbReference type="GO" id="GO:0070008">
    <property type="term" value="F:serine-type exopeptidase activity"/>
    <property type="evidence" value="ECO:0007669"/>
    <property type="project" value="InterPro"/>
</dbReference>
<keyword evidence="3 6" id="KW-0732">Signal</keyword>
<accession>A0A8S9ZGZ3</accession>
<dbReference type="EMBL" id="JABEBT010000100">
    <property type="protein sequence ID" value="KAF7632555.1"/>
    <property type="molecule type" value="Genomic_DNA"/>
</dbReference>
<keyword evidence="8" id="KW-1185">Reference proteome</keyword>
<comment type="caution">
    <text evidence="7">The sequence shown here is derived from an EMBL/GenBank/DDBJ whole genome shotgun (WGS) entry which is preliminary data.</text>
</comment>
<dbReference type="PANTHER" id="PTHR11010:SF38">
    <property type="entry name" value="LYSOSOMAL PRO-X CARBOXYPEPTIDASE"/>
    <property type="match status" value="1"/>
</dbReference>
<dbReference type="AlphaFoldDB" id="A0A8S9ZGZ3"/>
<dbReference type="InterPro" id="IPR008758">
    <property type="entry name" value="Peptidase_S28"/>
</dbReference>
<evidence type="ECO:0000256" key="2">
    <source>
        <dbReference type="ARBA" id="ARBA00022670"/>
    </source>
</evidence>
<dbReference type="PANTHER" id="PTHR11010">
    <property type="entry name" value="PROTEASE S28 PRO-X CARBOXYPEPTIDASE-RELATED"/>
    <property type="match status" value="1"/>
</dbReference>